<dbReference type="Proteomes" id="UP000477488">
    <property type="component" value="Unassembled WGS sequence"/>
</dbReference>
<name>A0A6L5XHL9_9BACT</name>
<dbReference type="AlphaFoldDB" id="A0A6L5XHL9"/>
<comment type="caution">
    <text evidence="3">The sequence shown here is derived from an EMBL/GenBank/DDBJ whole genome shotgun (WGS) entry which is preliminary data.</text>
</comment>
<organism evidence="3 4">
    <name type="scientific">Desulfovibrio porci</name>
    <dbReference type="NCBI Taxonomy" id="2605782"/>
    <lineage>
        <taxon>Bacteria</taxon>
        <taxon>Pseudomonadati</taxon>
        <taxon>Thermodesulfobacteriota</taxon>
        <taxon>Desulfovibrionia</taxon>
        <taxon>Desulfovibrionales</taxon>
        <taxon>Desulfovibrionaceae</taxon>
        <taxon>Desulfovibrio</taxon>
    </lineage>
</organism>
<dbReference type="EMBL" id="VUMH01000001">
    <property type="protein sequence ID" value="MSS26674.1"/>
    <property type="molecule type" value="Genomic_DNA"/>
</dbReference>
<dbReference type="RefSeq" id="WP_154508384.1">
    <property type="nucleotide sequence ID" value="NZ_JAXELC010000013.1"/>
</dbReference>
<sequence>MIFLQREFMAAVCMSLLTALFAVNVSDLSEEAGLLPRLLICFMAGVNILQYVLALYRRGGSNLLEALKGYPFPLVLKLFALTLAYIAVLLPLGFYAASFLYFWAGSLLANPTPLNGRIVAQRALGCALFVGGLWLLFSWGLGVLIPLGEIWP</sequence>
<protein>
    <recommendedName>
        <fullName evidence="2">DUF1468 domain-containing protein</fullName>
    </recommendedName>
</protein>
<keyword evidence="4" id="KW-1185">Reference proteome</keyword>
<feature type="transmembrane region" description="Helical" evidence="1">
    <location>
        <begin position="78"/>
        <end position="102"/>
    </location>
</feature>
<reference evidence="3 4" key="1">
    <citation type="submission" date="2019-09" db="EMBL/GenBank/DDBJ databases">
        <title>In-depth cultivation of the pig gut microbiome towards novel bacterial diversity and tailored functional studies.</title>
        <authorList>
            <person name="Wylensek D."/>
            <person name="Hitch T.C.A."/>
            <person name="Clavel T."/>
        </authorList>
    </citation>
    <scope>NUCLEOTIDE SEQUENCE [LARGE SCALE GENOMIC DNA]</scope>
    <source>
        <strain evidence="3 4">PG-178-WT-4</strain>
    </source>
</reference>
<keyword evidence="1" id="KW-0812">Transmembrane</keyword>
<feature type="domain" description="DUF1468" evidence="2">
    <location>
        <begin position="12"/>
        <end position="146"/>
    </location>
</feature>
<keyword evidence="1" id="KW-1133">Transmembrane helix</keyword>
<evidence type="ECO:0000313" key="4">
    <source>
        <dbReference type="Proteomes" id="UP000477488"/>
    </source>
</evidence>
<dbReference type="InterPro" id="IPR009936">
    <property type="entry name" value="DUF1468"/>
</dbReference>
<evidence type="ECO:0000256" key="1">
    <source>
        <dbReference type="SAM" id="Phobius"/>
    </source>
</evidence>
<feature type="transmembrane region" description="Helical" evidence="1">
    <location>
        <begin position="122"/>
        <end position="147"/>
    </location>
</feature>
<proteinExistence type="predicted"/>
<gene>
    <name evidence="3" type="ORF">FYJ44_01125</name>
</gene>
<accession>A0A6L5XHL9</accession>
<evidence type="ECO:0000259" key="2">
    <source>
        <dbReference type="Pfam" id="PF07331"/>
    </source>
</evidence>
<evidence type="ECO:0000313" key="3">
    <source>
        <dbReference type="EMBL" id="MSS26674.1"/>
    </source>
</evidence>
<keyword evidence="1" id="KW-0472">Membrane</keyword>
<dbReference type="Pfam" id="PF07331">
    <property type="entry name" value="TctB"/>
    <property type="match status" value="1"/>
</dbReference>
<feature type="transmembrane region" description="Helical" evidence="1">
    <location>
        <begin position="35"/>
        <end position="57"/>
    </location>
</feature>